<name>A0ABX2EQ05_9BURK</name>
<dbReference type="InterPro" id="IPR036249">
    <property type="entry name" value="Thioredoxin-like_sf"/>
</dbReference>
<evidence type="ECO:0000256" key="1">
    <source>
        <dbReference type="ARBA" id="ARBA00010996"/>
    </source>
</evidence>
<organism evidence="3 4">
    <name type="scientific">Pseudaquabacterium terrae</name>
    <dbReference type="NCBI Taxonomy" id="2732868"/>
    <lineage>
        <taxon>Bacteria</taxon>
        <taxon>Pseudomonadati</taxon>
        <taxon>Pseudomonadota</taxon>
        <taxon>Betaproteobacteria</taxon>
        <taxon>Burkholderiales</taxon>
        <taxon>Sphaerotilaceae</taxon>
        <taxon>Pseudaquabacterium</taxon>
    </lineage>
</organism>
<evidence type="ECO:0000313" key="3">
    <source>
        <dbReference type="EMBL" id="NRF70678.1"/>
    </source>
</evidence>
<dbReference type="PANTHER" id="PTHR12151:SF25">
    <property type="entry name" value="LINALOOL DEHYDRATASE_ISOMERASE DOMAIN-CONTAINING PROTEIN"/>
    <property type="match status" value="1"/>
</dbReference>
<gene>
    <name evidence="3" type="ORF">HLB44_27100</name>
</gene>
<feature type="chain" id="PRO_5046482886" evidence="2">
    <location>
        <begin position="28"/>
        <end position="190"/>
    </location>
</feature>
<dbReference type="RefSeq" id="WP_173130276.1">
    <property type="nucleotide sequence ID" value="NZ_JABRWJ010000009.1"/>
</dbReference>
<dbReference type="PANTHER" id="PTHR12151">
    <property type="entry name" value="ELECTRON TRANSPORT PROTIN SCO1/SENC FAMILY MEMBER"/>
    <property type="match status" value="1"/>
</dbReference>
<dbReference type="EMBL" id="JABRWJ010000009">
    <property type="protein sequence ID" value="NRF70678.1"/>
    <property type="molecule type" value="Genomic_DNA"/>
</dbReference>
<evidence type="ECO:0000313" key="4">
    <source>
        <dbReference type="Proteomes" id="UP000737171"/>
    </source>
</evidence>
<dbReference type="Proteomes" id="UP000737171">
    <property type="component" value="Unassembled WGS sequence"/>
</dbReference>
<comment type="caution">
    <text evidence="3">The sequence shown here is derived from an EMBL/GenBank/DDBJ whole genome shotgun (WGS) entry which is preliminary data.</text>
</comment>
<dbReference type="InterPro" id="IPR003782">
    <property type="entry name" value="SCO1/SenC"/>
</dbReference>
<sequence length="190" mass="20113">MPTRRTLLLRGLAVAIAGAAVPAALQAMPQHGHAPVAGLGGALDLVDHHGAPFNLQRLAGRPSLVFFGLTRCGTTCPIALAVARQVLDAFGAQAAPPIVFVTLDPLNDGPRELKTHLGRIDARLIGLTGTPPQVADAAERFGVGTRVRADGVDHSSMWYLLDERGRVSRVYAYTTPSAHLVDDLRRLAAH</sequence>
<accession>A0ABX2EQ05</accession>
<dbReference type="PROSITE" id="PS51318">
    <property type="entry name" value="TAT"/>
    <property type="match status" value="1"/>
</dbReference>
<reference evidence="3 4" key="1">
    <citation type="submission" date="2020-05" db="EMBL/GenBank/DDBJ databases">
        <title>Aquincola sp. isolate from soil.</title>
        <authorList>
            <person name="Han J."/>
            <person name="Kim D.-U."/>
        </authorList>
    </citation>
    <scope>NUCLEOTIDE SEQUENCE [LARGE SCALE GENOMIC DNA]</scope>
    <source>
        <strain evidence="3 4">S2</strain>
    </source>
</reference>
<dbReference type="SUPFAM" id="SSF52833">
    <property type="entry name" value="Thioredoxin-like"/>
    <property type="match status" value="1"/>
</dbReference>
<keyword evidence="4" id="KW-1185">Reference proteome</keyword>
<dbReference type="InterPro" id="IPR006311">
    <property type="entry name" value="TAT_signal"/>
</dbReference>
<keyword evidence="2" id="KW-0732">Signal</keyword>
<dbReference type="CDD" id="cd02968">
    <property type="entry name" value="SCO"/>
    <property type="match status" value="1"/>
</dbReference>
<dbReference type="Pfam" id="PF02630">
    <property type="entry name" value="SCO1-SenC"/>
    <property type="match status" value="1"/>
</dbReference>
<proteinExistence type="inferred from homology"/>
<dbReference type="Gene3D" id="3.40.30.10">
    <property type="entry name" value="Glutaredoxin"/>
    <property type="match status" value="1"/>
</dbReference>
<feature type="signal peptide" evidence="2">
    <location>
        <begin position="1"/>
        <end position="27"/>
    </location>
</feature>
<comment type="similarity">
    <text evidence="1">Belongs to the SCO1/2 family.</text>
</comment>
<evidence type="ECO:0000256" key="2">
    <source>
        <dbReference type="SAM" id="SignalP"/>
    </source>
</evidence>
<protein>
    <submittedName>
        <fullName evidence="3">SCO family protein</fullName>
    </submittedName>
</protein>